<proteinExistence type="inferred from homology"/>
<keyword evidence="3" id="KW-0813">Transport</keyword>
<feature type="domain" description="ABC transporter" evidence="13">
    <location>
        <begin position="368"/>
        <end position="604"/>
    </location>
</feature>
<organism evidence="15">
    <name type="scientific">Brachionus koreanus</name>
    <dbReference type="NCBI Taxonomy" id="1199090"/>
    <lineage>
        <taxon>Eukaryota</taxon>
        <taxon>Metazoa</taxon>
        <taxon>Spiralia</taxon>
        <taxon>Gnathifera</taxon>
        <taxon>Rotifera</taxon>
        <taxon>Eurotatoria</taxon>
        <taxon>Monogononta</taxon>
        <taxon>Pseudotrocha</taxon>
        <taxon>Ploima</taxon>
        <taxon>Brachionidae</taxon>
        <taxon>Brachionus</taxon>
    </lineage>
</organism>
<dbReference type="PROSITE" id="PS50929">
    <property type="entry name" value="ABC_TM1F"/>
    <property type="match status" value="2"/>
</dbReference>
<dbReference type="SUPFAM" id="SSF90123">
    <property type="entry name" value="ABC transporter transmembrane region"/>
    <property type="match status" value="2"/>
</dbReference>
<evidence type="ECO:0000313" key="15">
    <source>
        <dbReference type="EMBL" id="APD26514.1"/>
    </source>
</evidence>
<evidence type="ECO:0000256" key="6">
    <source>
        <dbReference type="ARBA" id="ARBA00022741"/>
    </source>
</evidence>
<feature type="transmembrane region" description="Helical" evidence="12">
    <location>
        <begin position="921"/>
        <end position="946"/>
    </location>
</feature>
<dbReference type="Gene3D" id="3.40.50.300">
    <property type="entry name" value="P-loop containing nucleotide triphosphate hydrolases"/>
    <property type="match status" value="2"/>
</dbReference>
<evidence type="ECO:0000256" key="2">
    <source>
        <dbReference type="ARBA" id="ARBA00007577"/>
    </source>
</evidence>
<dbReference type="CDD" id="cd03249">
    <property type="entry name" value="ABC_MTABC3_MDL1_MDL2"/>
    <property type="match status" value="1"/>
</dbReference>
<comment type="subcellular location">
    <subcellularLocation>
        <location evidence="1">Membrane</location>
        <topology evidence="1">Multi-pass membrane protein</topology>
    </subcellularLocation>
</comment>
<feature type="domain" description="ABC transporter" evidence="13">
    <location>
        <begin position="989"/>
        <end position="1228"/>
    </location>
</feature>
<keyword evidence="10 12" id="KW-0472">Membrane</keyword>
<feature type="transmembrane region" description="Helical" evidence="12">
    <location>
        <begin position="21"/>
        <end position="48"/>
    </location>
</feature>
<feature type="transmembrane region" description="Helical" evidence="12">
    <location>
        <begin position="789"/>
        <end position="810"/>
    </location>
</feature>
<dbReference type="GO" id="GO:0090374">
    <property type="term" value="P:oligopeptide export from mitochondrion"/>
    <property type="evidence" value="ECO:0007669"/>
    <property type="project" value="TreeGrafter"/>
</dbReference>
<dbReference type="AlphaFoldDB" id="A0A1J0MMT4"/>
<dbReference type="CDD" id="cd18578">
    <property type="entry name" value="ABC_6TM_Pgp_ABCB1_D2_like"/>
    <property type="match status" value="1"/>
</dbReference>
<dbReference type="PROSITE" id="PS50893">
    <property type="entry name" value="ABC_TRANSPORTER_2"/>
    <property type="match status" value="2"/>
</dbReference>
<feature type="domain" description="ABC transmembrane type-1" evidence="14">
    <location>
        <begin position="28"/>
        <end position="332"/>
    </location>
</feature>
<dbReference type="GO" id="GO:0005743">
    <property type="term" value="C:mitochondrial inner membrane"/>
    <property type="evidence" value="ECO:0007669"/>
    <property type="project" value="TreeGrafter"/>
</dbReference>
<feature type="domain" description="ABC transmembrane type-1" evidence="14">
    <location>
        <begin position="671"/>
        <end position="954"/>
    </location>
</feature>
<feature type="transmembrane region" description="Helical" evidence="12">
    <location>
        <begin position="668"/>
        <end position="692"/>
    </location>
</feature>
<dbReference type="GO" id="GO:0015421">
    <property type="term" value="F:ABC-type oligopeptide transporter activity"/>
    <property type="evidence" value="ECO:0007669"/>
    <property type="project" value="TreeGrafter"/>
</dbReference>
<feature type="transmembrane region" description="Helical" evidence="12">
    <location>
        <begin position="188"/>
        <end position="209"/>
    </location>
</feature>
<feature type="transmembrane region" description="Helical" evidence="12">
    <location>
        <begin position="309"/>
        <end position="327"/>
    </location>
</feature>
<dbReference type="Pfam" id="PF00005">
    <property type="entry name" value="ABC_tran"/>
    <property type="match status" value="2"/>
</dbReference>
<evidence type="ECO:0000256" key="5">
    <source>
        <dbReference type="ARBA" id="ARBA00022737"/>
    </source>
</evidence>
<dbReference type="SUPFAM" id="SSF52540">
    <property type="entry name" value="P-loop containing nucleoside triphosphate hydrolases"/>
    <property type="match status" value="2"/>
</dbReference>
<dbReference type="GO" id="GO:0016887">
    <property type="term" value="F:ATP hydrolysis activity"/>
    <property type="evidence" value="ECO:0007669"/>
    <property type="project" value="InterPro"/>
</dbReference>
<keyword evidence="6" id="KW-0547">Nucleotide-binding</keyword>
<evidence type="ECO:0000256" key="11">
    <source>
        <dbReference type="ARBA" id="ARBA00023180"/>
    </source>
</evidence>
<reference evidence="15" key="1">
    <citation type="submission" date="2016-04" db="EMBL/GenBank/DDBJ databases">
        <title>ATP-Binding Cassette transporters in monogonont rotifer Brachionus koreanus.</title>
        <authorList>
            <person name="Jeong C.-B."/>
            <person name="Kang H.-M."/>
            <person name="Lee J.-S."/>
        </authorList>
    </citation>
    <scope>NUCLEOTIDE SEQUENCE</scope>
</reference>
<dbReference type="InterPro" id="IPR017871">
    <property type="entry name" value="ABC_transporter-like_CS"/>
</dbReference>
<evidence type="ECO:0000259" key="14">
    <source>
        <dbReference type="PROSITE" id="PS50929"/>
    </source>
</evidence>
<feature type="transmembrane region" description="Helical" evidence="12">
    <location>
        <begin position="266"/>
        <end position="289"/>
    </location>
</feature>
<keyword evidence="9 12" id="KW-1133">Transmembrane helix</keyword>
<accession>A0A1J0MMT4</accession>
<dbReference type="SMART" id="SM00382">
    <property type="entry name" value="AAA"/>
    <property type="match status" value="2"/>
</dbReference>
<dbReference type="PANTHER" id="PTHR43394:SF27">
    <property type="entry name" value="ATP-DEPENDENT TRANSLOCASE ABCB1-LIKE"/>
    <property type="match status" value="1"/>
</dbReference>
<evidence type="ECO:0000256" key="12">
    <source>
        <dbReference type="SAM" id="Phobius"/>
    </source>
</evidence>
<dbReference type="Pfam" id="PF00664">
    <property type="entry name" value="ABC_membrane"/>
    <property type="match status" value="2"/>
</dbReference>
<evidence type="ECO:0000259" key="13">
    <source>
        <dbReference type="PROSITE" id="PS50893"/>
    </source>
</evidence>
<evidence type="ECO:0000256" key="7">
    <source>
        <dbReference type="ARBA" id="ARBA00022840"/>
    </source>
</evidence>
<evidence type="ECO:0000256" key="9">
    <source>
        <dbReference type="ARBA" id="ARBA00022989"/>
    </source>
</evidence>
<feature type="transmembrane region" description="Helical" evidence="12">
    <location>
        <begin position="88"/>
        <end position="109"/>
    </location>
</feature>
<feature type="transmembrane region" description="Helical" evidence="12">
    <location>
        <begin position="893"/>
        <end position="915"/>
    </location>
</feature>
<dbReference type="InterPro" id="IPR003593">
    <property type="entry name" value="AAA+_ATPase"/>
</dbReference>
<dbReference type="InterPro" id="IPR003439">
    <property type="entry name" value="ABC_transporter-like_ATP-bd"/>
</dbReference>
<evidence type="ECO:0000256" key="10">
    <source>
        <dbReference type="ARBA" id="ARBA00023136"/>
    </source>
</evidence>
<keyword evidence="4 12" id="KW-0812">Transmembrane</keyword>
<dbReference type="CDD" id="cd18577">
    <property type="entry name" value="ABC_6TM_Pgp_ABCB1_D1_like"/>
    <property type="match status" value="1"/>
</dbReference>
<dbReference type="InterPro" id="IPR036640">
    <property type="entry name" value="ABC1_TM_sf"/>
</dbReference>
<dbReference type="FunFam" id="3.40.50.300:FF:000479">
    <property type="entry name" value="Multidrug resistance protein 1A"/>
    <property type="match status" value="1"/>
</dbReference>
<keyword evidence="5" id="KW-0677">Repeat</keyword>
<name>A0A1J0MMT4_9BILA</name>
<keyword evidence="11" id="KW-0325">Glycoprotein</keyword>
<evidence type="ECO:0000256" key="8">
    <source>
        <dbReference type="ARBA" id="ARBA00022967"/>
    </source>
</evidence>
<dbReference type="EMBL" id="KX134735">
    <property type="protein sequence ID" value="APD26514.1"/>
    <property type="molecule type" value="Genomic_DNA"/>
</dbReference>
<dbReference type="InterPro" id="IPR027417">
    <property type="entry name" value="P-loop_NTPase"/>
</dbReference>
<dbReference type="PANTHER" id="PTHR43394">
    <property type="entry name" value="ATP-DEPENDENT PERMEASE MDL1, MITOCHONDRIAL"/>
    <property type="match status" value="1"/>
</dbReference>
<feature type="transmembrane region" description="Helical" evidence="12">
    <location>
        <begin position="816"/>
        <end position="833"/>
    </location>
</feature>
<dbReference type="FunFam" id="3.40.50.300:FF:000205">
    <property type="entry name" value="ABC transporter B family member 4"/>
    <property type="match status" value="1"/>
</dbReference>
<evidence type="ECO:0000256" key="1">
    <source>
        <dbReference type="ARBA" id="ARBA00004141"/>
    </source>
</evidence>
<dbReference type="GO" id="GO:0005524">
    <property type="term" value="F:ATP binding"/>
    <property type="evidence" value="ECO:0007669"/>
    <property type="project" value="UniProtKB-KW"/>
</dbReference>
<evidence type="ECO:0000256" key="4">
    <source>
        <dbReference type="ARBA" id="ARBA00022692"/>
    </source>
</evidence>
<dbReference type="InterPro" id="IPR039421">
    <property type="entry name" value="Type_1_exporter"/>
</dbReference>
<protein>
    <submittedName>
        <fullName evidence="15">ATP-binding cassette transporter subfamily B member 1-like X10 protein</fullName>
    </submittedName>
</protein>
<dbReference type="Gene3D" id="1.20.1560.10">
    <property type="entry name" value="ABC transporter type 1, transmembrane domain"/>
    <property type="match status" value="1"/>
</dbReference>
<dbReference type="InterPro" id="IPR011527">
    <property type="entry name" value="ABC1_TM_dom"/>
</dbReference>
<feature type="transmembrane region" description="Helical" evidence="12">
    <location>
        <begin position="712"/>
        <end position="738"/>
    </location>
</feature>
<dbReference type="PROSITE" id="PS00211">
    <property type="entry name" value="ABC_TRANSPORTER_1"/>
    <property type="match status" value="2"/>
</dbReference>
<keyword evidence="7 15" id="KW-0067">ATP-binding</keyword>
<keyword evidence="8" id="KW-1278">Translocase</keyword>
<evidence type="ECO:0000256" key="3">
    <source>
        <dbReference type="ARBA" id="ARBA00022448"/>
    </source>
</evidence>
<comment type="similarity">
    <text evidence="2">Belongs to the ABC transporter superfamily. ABCB family. Multidrug resistance exporter (TC 3.A.1.201) subfamily.</text>
</comment>
<sequence>MTKKQKEKNIPFIQLFAYSDLIDKILLIIGMIMAICSGILFPIMYYMYGQIVGIVISLQNNKTQPNICVNFSTNDIETDYENQTYKFILFYVYFGLGSIVSNFTMFVFFEKTAERQIKTIRNKLFKSLLKQDLAFYDANSPVELNSRLVNNLNTLKKGFGYKIGDFISILTRALSCFIYAMISSWKFGLVMLSILPFMIISTVLMVMFIKKYSIAEYVGYGSAGQIAEEALSSIRTVLSFGTMKNVIRNYKNNLNISEKISLKKGFFTGFFFGFSLFFYNLVFAIGIFYGPYLAREECEQFSSQNILRSLFLMITATFSFGQVLPFLKEITEAKTAANDIFSIIRRKSAIDVSDHENKKKLDKIEKEIRFNNVHFAYSQRADLKILSGFDFSIPIGSTVAFCGPSGCGKTTILHLLLRFYDPNSGSIEIDNVDIKDLNLQWLREQISLVSQEPILFSTSIKDNIRIGKLDATDLEVEQAAKNANAHDFIMKFNNKYDTQVGERGTQLSGGQKQRIALARAILKNSKILLLDEATSALDYHNEKLVQDALEKIKIGRTTIIVAHRLKTIQNSDLIFYLDNGKVIEMGTHEDLMNIKGCYYNFSMTKIKSLEENEKKINVSSSSSSFDKIPMLNIKTVYDNEKNDTNELKSANFSSVIFQLWNNHLPEKIYILVGIVSQLLAGLVVPIASILFTEIYTIFSLTKKQQENMSIKYLFIILGIGLGNIIFYTLSNFLFSLIGSRLTIRLRVKTFEAYLRQEIAFHDRDENKSNILASHLAANIPFCRGLTSDLLSLMCQALSSVGFCIIFGLVIEWKLCLLIISLVPINFLSGFINFQPSWDKSRGKSYEEKIGSHISETLENLKTIISFTRENYFYDLFTEIKNGKNKFLYLIVKGFFYALSNSVLFFMQAIAFGYAYKHLLNGTLLLATFFKVYATITFSSIALGQLFSQIPDLKKAKSAATSTIQILNRKSNIDSMSENGIKPVDLFGNIDFVNVKFRYSNRKEQIVLNSLCLKIKANNNIALVGHSGCGKSTCIALLMRFYDVDEGEILLDNLDIRKLNIIWLRSKIGLVLQEPVLFNMSVKENICYGLTDSSNISIGELENVAKMSNIYDLILSLPEKFETNVGLKGNQLSGGEKQRIAIARMLMMQPKILLFDEVTSALDNHSMIIVHAALKKVQDGRTCLIISHQLDIIKEADKIYVLNEGNTIEEGTHDQLIRNKGLYFDIFSLS</sequence>